<name>K1YBV4_9BACT</name>
<dbReference type="InterPro" id="IPR036866">
    <property type="entry name" value="RibonucZ/Hydroxyglut_hydro"/>
</dbReference>
<evidence type="ECO:0000259" key="5">
    <source>
        <dbReference type="SMART" id="SM00849"/>
    </source>
</evidence>
<dbReference type="InterPro" id="IPR004613">
    <property type="entry name" value="RNase_J"/>
</dbReference>
<sequence>MIQKSNRYSHDRKKDFFSKPLFSQNAKEISFPGGSYLFPPNRRNRKSFPFLTPQQAIRRQAAPIEHRPKPIEPDTLRIIPFGGLEQVGMNCIGFEYGSEILVVDMGLQFPDQYQHGISCSIPDLSYLRNKKVVGVAITHGHIDHIAAIPYTMQQLGKNTPIYATPMAYELIKLKQSELNYDLTQLTEYTRNKSIQIGKNFLVTPFTVDHSIPDSVGLHIQTPVGAFVHTGDWKFDRKPLPFRPSTDYDLLKSFGDRGVRALLSDSTNAHLSGSSISESEVIESIEDIFAEAKGRVITATFSSIIDRVMVIISTAEKFNRKVVLLGRGMNNYTEIAIKLGYAKPKPGTLISMEEADKLRNDQVTICCTGAQGERYAALMRIATGESRDTTLRPTDTVVFSSSVIPGNERSVQGLFDIIMSQQVRIYQYKESEIHAGGHAREEDTKKMISLIRPEIYMPIYGYPHMLHGNARNAYQVGYTPDKVIIGTNGQVIEFTKDSHRVTDSFVPHRLITVDGNMIGYTKEDTLHDRYQLSVGGSVIVSIAKKPGGYIFRFSCIGLPDISEFPRLQKKIEDLLNDALRGDMSRYKDADHFRKVIGKKIGDIIFTDLAKEPIVVVLVH</sequence>
<dbReference type="EMBL" id="AMFJ01034266">
    <property type="protein sequence ID" value="EKD29803.1"/>
    <property type="molecule type" value="Genomic_DNA"/>
</dbReference>
<keyword evidence="4" id="KW-0694">RNA-binding</keyword>
<dbReference type="GO" id="GO:0004527">
    <property type="term" value="F:exonuclease activity"/>
    <property type="evidence" value="ECO:0007669"/>
    <property type="project" value="UniProtKB-KW"/>
</dbReference>
<keyword evidence="1" id="KW-0963">Cytoplasm</keyword>
<dbReference type="GO" id="GO:0003723">
    <property type="term" value="F:RNA binding"/>
    <property type="evidence" value="ECO:0007669"/>
    <property type="project" value="UniProtKB-KW"/>
</dbReference>
<keyword evidence="3" id="KW-0378">Hydrolase</keyword>
<feature type="domain" description="Metallo-beta-lactamase" evidence="5">
    <location>
        <begin position="88"/>
        <end position="284"/>
    </location>
</feature>
<dbReference type="CDD" id="cd07714">
    <property type="entry name" value="RNaseJ_MBL-fold"/>
    <property type="match status" value="1"/>
</dbReference>
<keyword evidence="2" id="KW-0540">Nuclease</keyword>
<organism evidence="6">
    <name type="scientific">uncultured bacterium</name>
    <name type="common">gcode 4</name>
    <dbReference type="NCBI Taxonomy" id="1234023"/>
    <lineage>
        <taxon>Bacteria</taxon>
        <taxon>environmental samples</taxon>
    </lineage>
</organism>
<reference evidence="6" key="1">
    <citation type="journal article" date="2012" name="Science">
        <title>Fermentation, hydrogen, and sulfur metabolism in multiple uncultivated bacterial phyla.</title>
        <authorList>
            <person name="Wrighton K.C."/>
            <person name="Thomas B.C."/>
            <person name="Sharon I."/>
            <person name="Miller C.S."/>
            <person name="Castelle C.J."/>
            <person name="VerBerkmoes N.C."/>
            <person name="Wilkins M.J."/>
            <person name="Hettich R.L."/>
            <person name="Lipton M.S."/>
            <person name="Williams K.H."/>
            <person name="Long P.E."/>
            <person name="Banfield J.F."/>
        </authorList>
    </citation>
    <scope>NUCLEOTIDE SEQUENCE [LARGE SCALE GENOMIC DNA]</scope>
</reference>
<dbReference type="Pfam" id="PF12706">
    <property type="entry name" value="Lactamase_B_2"/>
    <property type="match status" value="1"/>
</dbReference>
<comment type="caution">
    <text evidence="6">The sequence shown here is derived from an EMBL/GenBank/DDBJ whole genome shotgun (WGS) entry which is preliminary data.</text>
</comment>
<dbReference type="Gene3D" id="3.40.50.10710">
    <property type="entry name" value="Metallo-hydrolase/oxidoreductase"/>
    <property type="match status" value="1"/>
</dbReference>
<evidence type="ECO:0000256" key="4">
    <source>
        <dbReference type="ARBA" id="ARBA00022884"/>
    </source>
</evidence>
<dbReference type="PANTHER" id="PTHR43694">
    <property type="entry name" value="RIBONUCLEASE J"/>
    <property type="match status" value="1"/>
</dbReference>
<dbReference type="GO" id="GO:0046872">
    <property type="term" value="F:metal ion binding"/>
    <property type="evidence" value="ECO:0007669"/>
    <property type="project" value="InterPro"/>
</dbReference>
<dbReference type="AlphaFoldDB" id="K1YBV4"/>
<dbReference type="PANTHER" id="PTHR43694:SF1">
    <property type="entry name" value="RIBONUCLEASE J"/>
    <property type="match status" value="1"/>
</dbReference>
<evidence type="ECO:0000256" key="3">
    <source>
        <dbReference type="ARBA" id="ARBA00022839"/>
    </source>
</evidence>
<evidence type="ECO:0000256" key="2">
    <source>
        <dbReference type="ARBA" id="ARBA00022722"/>
    </source>
</evidence>
<evidence type="ECO:0000256" key="1">
    <source>
        <dbReference type="ARBA" id="ARBA00022490"/>
    </source>
</evidence>
<proteinExistence type="predicted"/>
<accession>K1YBV4</accession>
<dbReference type="Gene3D" id="3.60.15.10">
    <property type="entry name" value="Ribonuclease Z/Hydroxyacylglutathione hydrolase-like"/>
    <property type="match status" value="1"/>
</dbReference>
<dbReference type="SUPFAM" id="SSF56281">
    <property type="entry name" value="Metallo-hydrolase/oxidoreductase"/>
    <property type="match status" value="1"/>
</dbReference>
<dbReference type="InterPro" id="IPR055132">
    <property type="entry name" value="RNase_J_b_CASP"/>
</dbReference>
<dbReference type="Pfam" id="PF22505">
    <property type="entry name" value="RNase_J_b_CASP"/>
    <property type="match status" value="1"/>
</dbReference>
<evidence type="ECO:0000313" key="6">
    <source>
        <dbReference type="EMBL" id="EKD29803.1"/>
    </source>
</evidence>
<gene>
    <name evidence="6" type="ORF">ACD_78C00266G0002</name>
</gene>
<protein>
    <recommendedName>
        <fullName evidence="5">Metallo-beta-lactamase domain-containing protein</fullName>
    </recommendedName>
</protein>
<dbReference type="Gene3D" id="3.10.20.580">
    <property type="match status" value="1"/>
</dbReference>
<keyword evidence="3" id="KW-0269">Exonuclease</keyword>
<dbReference type="SMART" id="SM00849">
    <property type="entry name" value="Lactamase_B"/>
    <property type="match status" value="1"/>
</dbReference>
<dbReference type="InterPro" id="IPR001279">
    <property type="entry name" value="Metallo-B-lactamas"/>
</dbReference>
<dbReference type="InterPro" id="IPR042173">
    <property type="entry name" value="RNase_J_2"/>
</dbReference>
<dbReference type="NCBIfam" id="TIGR00649">
    <property type="entry name" value="MG423"/>
    <property type="match status" value="1"/>
</dbReference>